<dbReference type="SUPFAM" id="SSF53850">
    <property type="entry name" value="Periplasmic binding protein-like II"/>
    <property type="match status" value="1"/>
</dbReference>
<organism evidence="6 7">
    <name type="scientific">Stella humosa</name>
    <dbReference type="NCBI Taxonomy" id="94"/>
    <lineage>
        <taxon>Bacteria</taxon>
        <taxon>Pseudomonadati</taxon>
        <taxon>Pseudomonadota</taxon>
        <taxon>Alphaproteobacteria</taxon>
        <taxon>Rhodospirillales</taxon>
        <taxon>Stellaceae</taxon>
        <taxon>Stella</taxon>
    </lineage>
</organism>
<evidence type="ECO:0000256" key="2">
    <source>
        <dbReference type="ARBA" id="ARBA00005695"/>
    </source>
</evidence>
<keyword evidence="7" id="KW-1185">Reference proteome</keyword>
<dbReference type="PANTHER" id="PTHR30290">
    <property type="entry name" value="PERIPLASMIC BINDING COMPONENT OF ABC TRANSPORTER"/>
    <property type="match status" value="1"/>
</dbReference>
<feature type="signal peptide" evidence="4">
    <location>
        <begin position="1"/>
        <end position="23"/>
    </location>
</feature>
<dbReference type="GO" id="GO:0015833">
    <property type="term" value="P:peptide transport"/>
    <property type="evidence" value="ECO:0007669"/>
    <property type="project" value="TreeGrafter"/>
</dbReference>
<dbReference type="InterPro" id="IPR030678">
    <property type="entry name" value="Peptide/Ni-bd"/>
</dbReference>
<feature type="chain" id="PRO_5018241610" evidence="4">
    <location>
        <begin position="24"/>
        <end position="496"/>
    </location>
</feature>
<protein>
    <submittedName>
        <fullName evidence="6">Peptide/nickel transport system substrate-binding protein</fullName>
    </submittedName>
</protein>
<name>A0A3N1LYH6_9PROT</name>
<comment type="similarity">
    <text evidence="2">Belongs to the bacterial solute-binding protein 5 family.</text>
</comment>
<dbReference type="GO" id="GO:1904680">
    <property type="term" value="F:peptide transmembrane transporter activity"/>
    <property type="evidence" value="ECO:0007669"/>
    <property type="project" value="TreeGrafter"/>
</dbReference>
<dbReference type="Pfam" id="PF00496">
    <property type="entry name" value="SBP_bac_5"/>
    <property type="match status" value="1"/>
</dbReference>
<evidence type="ECO:0000259" key="5">
    <source>
        <dbReference type="Pfam" id="PF00496"/>
    </source>
</evidence>
<dbReference type="EMBL" id="RJKX01000013">
    <property type="protein sequence ID" value="ROQ00274.1"/>
    <property type="molecule type" value="Genomic_DNA"/>
</dbReference>
<evidence type="ECO:0000256" key="4">
    <source>
        <dbReference type="SAM" id="SignalP"/>
    </source>
</evidence>
<accession>A0A3N1LYH6</accession>
<comment type="subcellular location">
    <subcellularLocation>
        <location evidence="1">Periplasm</location>
    </subcellularLocation>
</comment>
<dbReference type="GO" id="GO:0030288">
    <property type="term" value="C:outer membrane-bounded periplasmic space"/>
    <property type="evidence" value="ECO:0007669"/>
    <property type="project" value="UniProtKB-ARBA"/>
</dbReference>
<evidence type="ECO:0000313" key="7">
    <source>
        <dbReference type="Proteomes" id="UP000278222"/>
    </source>
</evidence>
<dbReference type="InterPro" id="IPR039424">
    <property type="entry name" value="SBP_5"/>
</dbReference>
<gene>
    <name evidence="6" type="ORF">EDC65_2070</name>
</gene>
<evidence type="ECO:0000256" key="1">
    <source>
        <dbReference type="ARBA" id="ARBA00004418"/>
    </source>
</evidence>
<dbReference type="GO" id="GO:0043190">
    <property type="term" value="C:ATP-binding cassette (ABC) transporter complex"/>
    <property type="evidence" value="ECO:0007669"/>
    <property type="project" value="InterPro"/>
</dbReference>
<dbReference type="InterPro" id="IPR000914">
    <property type="entry name" value="SBP_5_dom"/>
</dbReference>
<dbReference type="Gene3D" id="3.40.190.10">
    <property type="entry name" value="Periplasmic binding protein-like II"/>
    <property type="match status" value="1"/>
</dbReference>
<dbReference type="PIRSF" id="PIRSF002741">
    <property type="entry name" value="MppA"/>
    <property type="match status" value="1"/>
</dbReference>
<dbReference type="Proteomes" id="UP000278222">
    <property type="component" value="Unassembled WGS sequence"/>
</dbReference>
<evidence type="ECO:0000256" key="3">
    <source>
        <dbReference type="ARBA" id="ARBA00022729"/>
    </source>
</evidence>
<dbReference type="AlphaFoldDB" id="A0A3N1LYH6"/>
<keyword evidence="3 4" id="KW-0732">Signal</keyword>
<feature type="domain" description="Solute-binding protein family 5" evidence="5">
    <location>
        <begin position="71"/>
        <end position="415"/>
    </location>
</feature>
<dbReference type="CDD" id="cd08494">
    <property type="entry name" value="PBP2_NikA_DppA_OppA_like_6"/>
    <property type="match status" value="1"/>
</dbReference>
<sequence length="496" mass="54835">MRPYFVPAVLGLALAVAFSPAPAAAKDRVVVGMQAEPPVLDPTINAAAAIDSIVSGNVFESLTLIDDRGGVTPGLAESWTISADGRVFTFRLPEKATFHNGRALTSEDVRLTFARAMAGDSINPSKKVFQPIEAVEAPDARTVVIRLKQPTSIFLFSMASGDASITATETVDQNRIRPVGSGPFRFKEWVKGDRVVLERYPDYRHVGRIKMREAVFKFIPDPSAQVAALLAGDVDAFPLIGAPESLGRFQRDQRFKVVIGTTEGEVILALNNSRKPFDDVRVRRAINHAIDRKALIDGAMFGYGTPIGAHFPPHHPAYVDLTGRYPHDIAKAKALLAEAGLPNGFETTVKPPPFPYARRGAEVLAAQLGQAGIRVKIEPIEWAQWLDIVYKQRNYDMTIVAHTSPYDMDNYVRGPNYYYGYQNKDLDALMKRIDVEVDTPKLYDLYGQAQRMISEDAVHGFLFQLAKTGVYASGLRGYGQNEPIVQTELWQWSWAN</sequence>
<reference evidence="6 7" key="1">
    <citation type="submission" date="2018-11" db="EMBL/GenBank/DDBJ databases">
        <title>Genomic Encyclopedia of Type Strains, Phase IV (KMG-IV): sequencing the most valuable type-strain genomes for metagenomic binning, comparative biology and taxonomic classification.</title>
        <authorList>
            <person name="Goeker M."/>
        </authorList>
    </citation>
    <scope>NUCLEOTIDE SEQUENCE [LARGE SCALE GENOMIC DNA]</scope>
    <source>
        <strain evidence="6 7">DSM 5900</strain>
    </source>
</reference>
<dbReference type="OrthoDB" id="9803988at2"/>
<comment type="caution">
    <text evidence="6">The sequence shown here is derived from an EMBL/GenBank/DDBJ whole genome shotgun (WGS) entry which is preliminary data.</text>
</comment>
<proteinExistence type="inferred from homology"/>
<dbReference type="RefSeq" id="WP_123689570.1">
    <property type="nucleotide sequence ID" value="NZ_AP019700.1"/>
</dbReference>
<dbReference type="Gene3D" id="3.10.105.10">
    <property type="entry name" value="Dipeptide-binding Protein, Domain 3"/>
    <property type="match status" value="1"/>
</dbReference>
<dbReference type="PANTHER" id="PTHR30290:SF38">
    <property type="entry name" value="D,D-DIPEPTIDE-BINDING PERIPLASMIC PROTEIN DDPA-RELATED"/>
    <property type="match status" value="1"/>
</dbReference>
<evidence type="ECO:0000313" key="6">
    <source>
        <dbReference type="EMBL" id="ROQ00274.1"/>
    </source>
</evidence>